<keyword evidence="1" id="KW-1134">Transmembrane beta strand</keyword>
<keyword evidence="4" id="KW-1185">Reference proteome</keyword>
<evidence type="ECO:0000259" key="2">
    <source>
        <dbReference type="Pfam" id="PF07715"/>
    </source>
</evidence>
<comment type="similarity">
    <text evidence="1">Belongs to the TonB-dependent receptor family.</text>
</comment>
<dbReference type="GO" id="GO:0009279">
    <property type="term" value="C:cell outer membrane"/>
    <property type="evidence" value="ECO:0007669"/>
    <property type="project" value="UniProtKB-SubCell"/>
</dbReference>
<keyword evidence="1" id="KW-0998">Cell outer membrane</keyword>
<gene>
    <name evidence="3" type="ORF">KTO63_00855</name>
</gene>
<keyword evidence="1" id="KW-0812">Transmembrane</keyword>
<comment type="caution">
    <text evidence="3">The sequence shown here is derived from an EMBL/GenBank/DDBJ whole genome shotgun (WGS) entry which is preliminary data.</text>
</comment>
<dbReference type="InterPro" id="IPR023996">
    <property type="entry name" value="TonB-dep_OMP_SusC/RagA"/>
</dbReference>
<dbReference type="NCBIfam" id="TIGR04056">
    <property type="entry name" value="OMP_RagA_SusC"/>
    <property type="match status" value="1"/>
</dbReference>
<dbReference type="Proteomes" id="UP000812270">
    <property type="component" value="Unassembled WGS sequence"/>
</dbReference>
<dbReference type="FunFam" id="2.170.130.10:FF:000003">
    <property type="entry name" value="SusC/RagA family TonB-linked outer membrane protein"/>
    <property type="match status" value="1"/>
</dbReference>
<dbReference type="Pfam" id="PF07715">
    <property type="entry name" value="Plug"/>
    <property type="match status" value="1"/>
</dbReference>
<dbReference type="InterPro" id="IPR012910">
    <property type="entry name" value="Plug_dom"/>
</dbReference>
<feature type="domain" description="TonB-dependent receptor plug" evidence="2">
    <location>
        <begin position="230"/>
        <end position="333"/>
    </location>
</feature>
<comment type="subcellular location">
    <subcellularLocation>
        <location evidence="1">Cell outer membrane</location>
        <topology evidence="1">Multi-pass membrane protein</topology>
    </subcellularLocation>
</comment>
<evidence type="ECO:0000313" key="4">
    <source>
        <dbReference type="Proteomes" id="UP000812270"/>
    </source>
</evidence>
<protein>
    <submittedName>
        <fullName evidence="3">TonB-dependent receptor</fullName>
    </submittedName>
</protein>
<reference evidence="3" key="1">
    <citation type="submission" date="2021-06" db="EMBL/GenBank/DDBJ databases">
        <authorList>
            <person name="Huq M.A."/>
        </authorList>
    </citation>
    <scope>NUCLEOTIDE SEQUENCE</scope>
    <source>
        <strain evidence="3">MAH-26</strain>
    </source>
</reference>
<dbReference type="Pfam" id="PF13715">
    <property type="entry name" value="CarbopepD_reg_2"/>
    <property type="match status" value="1"/>
</dbReference>
<evidence type="ECO:0000313" key="3">
    <source>
        <dbReference type="EMBL" id="MBV4355675.1"/>
    </source>
</evidence>
<keyword evidence="1" id="KW-0813">Transport</keyword>
<dbReference type="AlphaFoldDB" id="A0A9E2S980"/>
<keyword evidence="3" id="KW-0675">Receptor</keyword>
<dbReference type="PROSITE" id="PS52016">
    <property type="entry name" value="TONB_DEPENDENT_REC_3"/>
    <property type="match status" value="1"/>
</dbReference>
<dbReference type="NCBIfam" id="TIGR04057">
    <property type="entry name" value="SusC_RagA_signa"/>
    <property type="match status" value="1"/>
</dbReference>
<proteinExistence type="inferred from homology"/>
<sequence length="1133" mass="125362">MKKMLAMKKTKLRRMGAALLFLLTTATVFVPVYAGESQLLKQTNVTAKFKGGSLEMAIKELQKVTQIPFAYDRQLLNSYQIGSFYFSKEKLEKVLQTLLQDKLLNYAEVNKIIVISKKATQVSIQHVSEVQKDITVGGVITDENGKPISGVTVTVNGTQTMTSTNARGEYKILVPSEDAVLVFSYIGYGTEQIMVSKQTIINLQMKPGIGKELEEVAVVGFGGKQKKVSLVGAQSTIKPEELRQPVANVSTMLAGRVAGVVGVQRSGEPGKSSADIWIRGIATGFGNSSAPLILIDGVERDINTIDPEDIESFTVLKDASGTAVYGVRGANGVIFIKTKTGKVGKAQVMFDYSEGVNTFTRKPEMLDGVNYMNLVNEAKTTRGETASYSQEVIDKTKSGLDPMVYPNVDWMDAVFNKYGHTRKANLNLSGGVENAQYYVSLGYFGENSFLKTDDMAQYNTKLRYDRYNVTTKMNLNVTKTTKAEIGMMGYFSTRNAPFEDPSTIFASAMAVSPVLYPVMYPGGLVPGYASNGAMINPYAQLTRNGYRTENQNQLYSNLRLTQDLRAITPGLSATAMVAFDAYSSLVIKRNKRDDTYYIDKNAPYKADGTLNLQRTWTSSQPYLGFEKSNGGNRQTYAEAAINYNRGFGPHQVSAMALGYASSKNDAFANDITNSIPTRLMGFAGRATYSYDNRYFVEFNGGYNGSELFAPENRYGFFPAVGLGWVISNENFFNVNKDAISFLKVRYSYGKSGLGLITSGARRFAYLTEVSDGATGYDYGKDNTTNPGGIVVTDYAVPNMQWANSLKQDLGIETRFMNDRLSLIVDFFTEKRTGIFMQRQSSAIFNGLQRALWGNLGAVDNKGLDATLEYNTKIGEVGLNLRGNITYSTNKVIADDRPQQPYPWLSHIGDNVLARYGYQAEGLFVDQKDILDHAVPGGDKSNILPGDIKYKDMNHDGIIDANDLVKIGWGDVPTLVYGFGFNTSYKGFNLGVLFQGINHADRMLQGRAIMPFDASDLSNAYAKAMDRWTVENPDPNAFYPRLAYGEDKNYNNTLASSRWVKDVSFLRLKTVQLAYNFDNGWLKRYGIKNASVYLQGINLLTFSSFKLWDPELNTDNGISYPNVRTTSLGLNLKF</sequence>
<name>A0A9E2S980_9BACT</name>
<evidence type="ECO:0000256" key="1">
    <source>
        <dbReference type="PROSITE-ProRule" id="PRU01360"/>
    </source>
</evidence>
<organism evidence="3 4">
    <name type="scientific">Pinibacter aurantiacus</name>
    <dbReference type="NCBI Taxonomy" id="2851599"/>
    <lineage>
        <taxon>Bacteria</taxon>
        <taxon>Pseudomonadati</taxon>
        <taxon>Bacteroidota</taxon>
        <taxon>Chitinophagia</taxon>
        <taxon>Chitinophagales</taxon>
        <taxon>Chitinophagaceae</taxon>
        <taxon>Pinibacter</taxon>
    </lineage>
</organism>
<keyword evidence="1" id="KW-0472">Membrane</keyword>
<dbReference type="EMBL" id="JAHSPG010000001">
    <property type="protein sequence ID" value="MBV4355675.1"/>
    <property type="molecule type" value="Genomic_DNA"/>
</dbReference>
<dbReference type="RefSeq" id="WP_217789223.1">
    <property type="nucleotide sequence ID" value="NZ_JAHSPG010000001.1"/>
</dbReference>
<accession>A0A9E2S980</accession>
<dbReference type="InterPro" id="IPR023997">
    <property type="entry name" value="TonB-dep_OMP_SusC/RagA_CS"/>
</dbReference>
<dbReference type="InterPro" id="IPR039426">
    <property type="entry name" value="TonB-dep_rcpt-like"/>
</dbReference>